<dbReference type="PROSITE" id="PS50929">
    <property type="entry name" value="ABC_TM1F"/>
    <property type="match status" value="1"/>
</dbReference>
<feature type="domain" description="ABC transmembrane type-1" evidence="9">
    <location>
        <begin position="40"/>
        <end position="320"/>
    </location>
</feature>
<keyword evidence="5 7" id="KW-1133">Transmembrane helix</keyword>
<dbReference type="Gene3D" id="3.40.50.300">
    <property type="entry name" value="P-loop containing nucleotide triphosphate hydrolases"/>
    <property type="match status" value="1"/>
</dbReference>
<feature type="transmembrane region" description="Helical" evidence="7">
    <location>
        <begin position="79"/>
        <end position="100"/>
    </location>
</feature>
<dbReference type="Pfam" id="PF00664">
    <property type="entry name" value="ABC_membrane"/>
    <property type="match status" value="1"/>
</dbReference>
<dbReference type="InterPro" id="IPR027417">
    <property type="entry name" value="P-loop_NTPase"/>
</dbReference>
<reference evidence="11" key="1">
    <citation type="journal article" date="2019" name="Int. J. Syst. Evol. Microbiol.">
        <title>The Global Catalogue of Microorganisms (GCM) 10K type strain sequencing project: providing services to taxonomists for standard genome sequencing and annotation.</title>
        <authorList>
            <consortium name="The Broad Institute Genomics Platform"/>
            <consortium name="The Broad Institute Genome Sequencing Center for Infectious Disease"/>
            <person name="Wu L."/>
            <person name="Ma J."/>
        </authorList>
    </citation>
    <scope>NUCLEOTIDE SEQUENCE [LARGE SCALE GENOMIC DNA]</scope>
    <source>
        <strain evidence="11">KCTC 52660</strain>
    </source>
</reference>
<evidence type="ECO:0000256" key="2">
    <source>
        <dbReference type="ARBA" id="ARBA00022692"/>
    </source>
</evidence>
<dbReference type="GO" id="GO:0005524">
    <property type="term" value="F:ATP binding"/>
    <property type="evidence" value="ECO:0007669"/>
    <property type="project" value="UniProtKB-KW"/>
</dbReference>
<evidence type="ECO:0000256" key="7">
    <source>
        <dbReference type="SAM" id="Phobius"/>
    </source>
</evidence>
<dbReference type="Pfam" id="PF00005">
    <property type="entry name" value="ABC_tran"/>
    <property type="match status" value="1"/>
</dbReference>
<feature type="transmembrane region" description="Helical" evidence="7">
    <location>
        <begin position="159"/>
        <end position="177"/>
    </location>
</feature>
<dbReference type="EMBL" id="JBHRSQ010000037">
    <property type="protein sequence ID" value="MFC2993423.1"/>
    <property type="molecule type" value="Genomic_DNA"/>
</dbReference>
<dbReference type="InterPro" id="IPR003439">
    <property type="entry name" value="ABC_transporter-like_ATP-bd"/>
</dbReference>
<proteinExistence type="predicted"/>
<dbReference type="PROSITE" id="PS50893">
    <property type="entry name" value="ABC_TRANSPORTER_2"/>
    <property type="match status" value="1"/>
</dbReference>
<evidence type="ECO:0000259" key="9">
    <source>
        <dbReference type="PROSITE" id="PS50929"/>
    </source>
</evidence>
<dbReference type="PROSITE" id="PS00211">
    <property type="entry name" value="ABC_TRANSPORTER_1"/>
    <property type="match status" value="1"/>
</dbReference>
<feature type="transmembrane region" description="Helical" evidence="7">
    <location>
        <begin position="183"/>
        <end position="203"/>
    </location>
</feature>
<feature type="transmembrane region" description="Helical" evidence="7">
    <location>
        <begin position="35"/>
        <end position="59"/>
    </location>
</feature>
<evidence type="ECO:0000256" key="5">
    <source>
        <dbReference type="ARBA" id="ARBA00022989"/>
    </source>
</evidence>
<protein>
    <submittedName>
        <fullName evidence="10">ABC transporter ATP-binding protein</fullName>
    </submittedName>
</protein>
<accession>A0ABV7B847</accession>
<evidence type="ECO:0000259" key="8">
    <source>
        <dbReference type="PROSITE" id="PS50893"/>
    </source>
</evidence>
<feature type="domain" description="ABC transporter" evidence="8">
    <location>
        <begin position="361"/>
        <end position="612"/>
    </location>
</feature>
<dbReference type="InterPro" id="IPR017871">
    <property type="entry name" value="ABC_transporter-like_CS"/>
</dbReference>
<gene>
    <name evidence="10" type="ORF">ACFODV_15490</name>
</gene>
<dbReference type="PANTHER" id="PTHR43394:SF1">
    <property type="entry name" value="ATP-BINDING CASSETTE SUB-FAMILY B MEMBER 10, MITOCHONDRIAL"/>
    <property type="match status" value="1"/>
</dbReference>
<sequence length="632" mass="69675">MFRFFETLVNPYPSGEPETPPRGLGAFILHFSRPVLPLLIVMSLLTALVSAVEVLFFSYMGELVDWLATAEREGFFVEYGWRLAGMAALVVIGLPLVTLLQSLITHQSIFGNYPMIGRWLAHRHMLGQSMAFYQDEFAGRVSQKVMQTALAIRETVMKLMDLLVYVVVYFIGAMLLMGSAEPWLMLPLVVWLVGYIAIMKVFVPRLRQVSMEQADARARMTGRIVDSYSNIQTIKLFADTEREQHYARDAMEGFMDTVHRQMRLATQLTVSLTLLNSLLLAGVAAIAIGAWYLEAVSLGVIAVAIALVMRIRFMSNWILWEVAGLFENIGTVQDGINTIAREPEVKDAPDARALEVSQGEIRFDALCFGYARPDGEAPPVFGGEPRRVFDGMSLTIAPGEKVGVIGRSGAGKSTLANLLLRFYDLEGGRIWIDGQDIARVTQTSLRQQIGMVTQDTSLLHRSLRDNIRYGSPHASEAAIWEAVRRAHADGFIDDLVDVQGRRGLDAHVGERGVKLSGGQRQRIAIARVLLKNAPILVLDEATSALDSEVEAAIQEQLYTLMEGKTVIAIAHRLSTIAMLDRLVVLDEGQIVESGTHGELLAKDGLYAALWRRQSGGFLGVDLNGAAMAAARS</sequence>
<dbReference type="InterPro" id="IPR011527">
    <property type="entry name" value="ABC1_TM_dom"/>
</dbReference>
<name>A0ABV7B847_9GAMM</name>
<evidence type="ECO:0000256" key="3">
    <source>
        <dbReference type="ARBA" id="ARBA00022741"/>
    </source>
</evidence>
<dbReference type="InterPro" id="IPR039421">
    <property type="entry name" value="Type_1_exporter"/>
</dbReference>
<keyword evidence="6 7" id="KW-0472">Membrane</keyword>
<keyword evidence="4 10" id="KW-0067">ATP-binding</keyword>
<dbReference type="SMART" id="SM00382">
    <property type="entry name" value="AAA"/>
    <property type="match status" value="1"/>
</dbReference>
<dbReference type="SUPFAM" id="SSF90123">
    <property type="entry name" value="ABC transporter transmembrane region"/>
    <property type="match status" value="1"/>
</dbReference>
<keyword evidence="11" id="KW-1185">Reference proteome</keyword>
<dbReference type="InterPro" id="IPR036640">
    <property type="entry name" value="ABC1_TM_sf"/>
</dbReference>
<evidence type="ECO:0000313" key="11">
    <source>
        <dbReference type="Proteomes" id="UP001595386"/>
    </source>
</evidence>
<dbReference type="Proteomes" id="UP001595386">
    <property type="component" value="Unassembled WGS sequence"/>
</dbReference>
<organism evidence="10 11">
    <name type="scientific">Halomonas tibetensis</name>
    <dbReference type="NCBI Taxonomy" id="2259590"/>
    <lineage>
        <taxon>Bacteria</taxon>
        <taxon>Pseudomonadati</taxon>
        <taxon>Pseudomonadota</taxon>
        <taxon>Gammaproteobacteria</taxon>
        <taxon>Oceanospirillales</taxon>
        <taxon>Halomonadaceae</taxon>
        <taxon>Halomonas</taxon>
    </lineage>
</organism>
<dbReference type="InterPro" id="IPR003593">
    <property type="entry name" value="AAA+_ATPase"/>
</dbReference>
<keyword evidence="3" id="KW-0547">Nucleotide-binding</keyword>
<evidence type="ECO:0000256" key="4">
    <source>
        <dbReference type="ARBA" id="ARBA00022840"/>
    </source>
</evidence>
<feature type="transmembrane region" description="Helical" evidence="7">
    <location>
        <begin position="268"/>
        <end position="289"/>
    </location>
</feature>
<dbReference type="SUPFAM" id="SSF52540">
    <property type="entry name" value="P-loop containing nucleoside triphosphate hydrolases"/>
    <property type="match status" value="1"/>
</dbReference>
<evidence type="ECO:0000256" key="6">
    <source>
        <dbReference type="ARBA" id="ARBA00023136"/>
    </source>
</evidence>
<dbReference type="PANTHER" id="PTHR43394">
    <property type="entry name" value="ATP-DEPENDENT PERMEASE MDL1, MITOCHONDRIAL"/>
    <property type="match status" value="1"/>
</dbReference>
<dbReference type="Gene3D" id="1.20.1560.10">
    <property type="entry name" value="ABC transporter type 1, transmembrane domain"/>
    <property type="match status" value="1"/>
</dbReference>
<evidence type="ECO:0000256" key="1">
    <source>
        <dbReference type="ARBA" id="ARBA00004651"/>
    </source>
</evidence>
<evidence type="ECO:0000313" key="10">
    <source>
        <dbReference type="EMBL" id="MFC2993423.1"/>
    </source>
</evidence>
<keyword evidence="2 7" id="KW-0812">Transmembrane</keyword>
<comment type="caution">
    <text evidence="10">The sequence shown here is derived from an EMBL/GenBank/DDBJ whole genome shotgun (WGS) entry which is preliminary data.</text>
</comment>
<dbReference type="RefSeq" id="WP_379761038.1">
    <property type="nucleotide sequence ID" value="NZ_JBHRSQ010000037.1"/>
</dbReference>
<comment type="subcellular location">
    <subcellularLocation>
        <location evidence="1">Cell membrane</location>
        <topology evidence="1">Multi-pass membrane protein</topology>
    </subcellularLocation>
</comment>